<feature type="coiled-coil region" evidence="1">
    <location>
        <begin position="120"/>
        <end position="176"/>
    </location>
</feature>
<organism evidence="4 5">
    <name type="scientific">Anaeramoeba flamelloides</name>
    <dbReference type="NCBI Taxonomy" id="1746091"/>
    <lineage>
        <taxon>Eukaryota</taxon>
        <taxon>Metamonada</taxon>
        <taxon>Anaeramoebidae</taxon>
        <taxon>Anaeramoeba</taxon>
    </lineage>
</organism>
<dbReference type="SUPFAM" id="SSF46934">
    <property type="entry name" value="UBA-like"/>
    <property type="match status" value="1"/>
</dbReference>
<dbReference type="EMBL" id="JAOAOG010000226">
    <property type="protein sequence ID" value="KAJ6239413.1"/>
    <property type="molecule type" value="Genomic_DNA"/>
</dbReference>
<keyword evidence="5" id="KW-1185">Reference proteome</keyword>
<dbReference type="SMART" id="SM00666">
    <property type="entry name" value="PB1"/>
    <property type="match status" value="1"/>
</dbReference>
<feature type="region of interest" description="Disordered" evidence="2">
    <location>
        <begin position="239"/>
        <end position="272"/>
    </location>
</feature>
<dbReference type="Gene3D" id="3.10.20.90">
    <property type="entry name" value="Phosphatidylinositol 3-kinase Catalytic Subunit, Chain A, domain 1"/>
    <property type="match status" value="1"/>
</dbReference>
<reference evidence="4" key="1">
    <citation type="submission" date="2022-08" db="EMBL/GenBank/DDBJ databases">
        <title>Novel sulfate-reducing endosymbionts in the free-living metamonad Anaeramoeba.</title>
        <authorList>
            <person name="Jerlstrom-Hultqvist J."/>
            <person name="Cepicka I."/>
            <person name="Gallot-Lavallee L."/>
            <person name="Salas-Leiva D."/>
            <person name="Curtis B.A."/>
            <person name="Zahonova K."/>
            <person name="Pipaliya S."/>
            <person name="Dacks J."/>
            <person name="Roger A.J."/>
        </authorList>
    </citation>
    <scope>NUCLEOTIDE SEQUENCE</scope>
    <source>
        <strain evidence="4">Schooner1</strain>
    </source>
</reference>
<gene>
    <name evidence="4" type="ORF">M0813_25300</name>
</gene>
<dbReference type="InterPro" id="IPR053793">
    <property type="entry name" value="PB1-like"/>
</dbReference>
<dbReference type="Proteomes" id="UP001150062">
    <property type="component" value="Unassembled WGS sequence"/>
</dbReference>
<dbReference type="InterPro" id="IPR009060">
    <property type="entry name" value="UBA-like_sf"/>
</dbReference>
<accession>A0ABQ8Y3L4</accession>
<feature type="compositionally biased region" description="Acidic residues" evidence="2">
    <location>
        <begin position="247"/>
        <end position="267"/>
    </location>
</feature>
<evidence type="ECO:0000313" key="5">
    <source>
        <dbReference type="Proteomes" id="UP001150062"/>
    </source>
</evidence>
<dbReference type="InterPro" id="IPR000270">
    <property type="entry name" value="PB1_dom"/>
</dbReference>
<sequence length="326" mass="38809">MMTNNKNSNSSNDLVCLKIIATDEIRRFSVPTNLCFQEFSLIIKNINSCYSNYKLQYYDDENDLVTLTNGLEFEEVLRLAKQMLPKILRIEINKSLTQQKKQETVQVPQSIILNNMQSVKEEEIKEEEIKEDQNKKTKNKVSEKIDENEKEKQVVVEKIVNEEQFIENTIKKTKEQTTLKEEQEIKEVSQCTINPEKETKNEILSFEQKSIKNKKQDKKEVINQKKQVVEKEKNIIKDTNEEKIVKEEEEDEDEDEDEDEEEEEEEELEKHFKKSKILDRRPYVDEQFKLFEIGFMDVDRNKELLIKNKGNIRRVIDVLITEMMKN</sequence>
<proteinExistence type="predicted"/>
<evidence type="ECO:0000256" key="1">
    <source>
        <dbReference type="SAM" id="Coils"/>
    </source>
</evidence>
<evidence type="ECO:0000313" key="4">
    <source>
        <dbReference type="EMBL" id="KAJ6239413.1"/>
    </source>
</evidence>
<comment type="caution">
    <text evidence="4">The sequence shown here is derived from an EMBL/GenBank/DDBJ whole genome shotgun (WGS) entry which is preliminary data.</text>
</comment>
<dbReference type="SUPFAM" id="SSF54277">
    <property type="entry name" value="CAD &amp; PB1 domains"/>
    <property type="match status" value="1"/>
</dbReference>
<name>A0ABQ8Y3L4_9EUKA</name>
<dbReference type="CDD" id="cd05992">
    <property type="entry name" value="PB1"/>
    <property type="match status" value="1"/>
</dbReference>
<evidence type="ECO:0000259" key="3">
    <source>
        <dbReference type="PROSITE" id="PS51745"/>
    </source>
</evidence>
<protein>
    <submittedName>
        <fullName evidence="4">Ovarian carcinoma antigen</fullName>
    </submittedName>
</protein>
<keyword evidence="1" id="KW-0175">Coiled coil</keyword>
<dbReference type="Pfam" id="PF00564">
    <property type="entry name" value="PB1"/>
    <property type="match status" value="1"/>
</dbReference>
<dbReference type="Gene3D" id="1.10.8.10">
    <property type="entry name" value="DNA helicase RuvA subunit, C-terminal domain"/>
    <property type="match status" value="1"/>
</dbReference>
<evidence type="ECO:0000256" key="2">
    <source>
        <dbReference type="SAM" id="MobiDB-lite"/>
    </source>
</evidence>
<feature type="domain" description="PB1" evidence="3">
    <location>
        <begin position="14"/>
        <end position="95"/>
    </location>
</feature>
<dbReference type="PROSITE" id="PS51745">
    <property type="entry name" value="PB1"/>
    <property type="match status" value="1"/>
</dbReference>